<sequence>QLQSIVLSDKLRTYCFQGVIKSHRRGEQGHQNES</sequence>
<organism evidence="1 2">
    <name type="scientific">Gossypium raimondii</name>
    <name type="common">Peruvian cotton</name>
    <name type="synonym">Gossypium klotzschianum subsp. raimondii</name>
    <dbReference type="NCBI Taxonomy" id="29730"/>
    <lineage>
        <taxon>Eukaryota</taxon>
        <taxon>Viridiplantae</taxon>
        <taxon>Streptophyta</taxon>
        <taxon>Embryophyta</taxon>
        <taxon>Tracheophyta</taxon>
        <taxon>Spermatophyta</taxon>
        <taxon>Magnoliopsida</taxon>
        <taxon>eudicotyledons</taxon>
        <taxon>Gunneridae</taxon>
        <taxon>Pentapetalae</taxon>
        <taxon>rosids</taxon>
        <taxon>malvids</taxon>
        <taxon>Malvales</taxon>
        <taxon>Malvaceae</taxon>
        <taxon>Malvoideae</taxon>
        <taxon>Gossypium</taxon>
    </lineage>
</organism>
<feature type="non-terminal residue" evidence="1">
    <location>
        <position position="1"/>
    </location>
</feature>
<name>A0A0D2P3V7_GOSRA</name>
<accession>A0A0D2P3V7</accession>
<dbReference type="EMBL" id="CM001743">
    <property type="protein sequence ID" value="KJB21323.1"/>
    <property type="molecule type" value="Genomic_DNA"/>
</dbReference>
<dbReference type="Proteomes" id="UP000032304">
    <property type="component" value="Chromosome 4"/>
</dbReference>
<reference evidence="1 2" key="1">
    <citation type="journal article" date="2012" name="Nature">
        <title>Repeated polyploidization of Gossypium genomes and the evolution of spinnable cotton fibres.</title>
        <authorList>
            <person name="Paterson A.H."/>
            <person name="Wendel J.F."/>
            <person name="Gundlach H."/>
            <person name="Guo H."/>
            <person name="Jenkins J."/>
            <person name="Jin D."/>
            <person name="Llewellyn D."/>
            <person name="Showmaker K.C."/>
            <person name="Shu S."/>
            <person name="Udall J."/>
            <person name="Yoo M.J."/>
            <person name="Byers R."/>
            <person name="Chen W."/>
            <person name="Doron-Faigenboim A."/>
            <person name="Duke M.V."/>
            <person name="Gong L."/>
            <person name="Grimwood J."/>
            <person name="Grover C."/>
            <person name="Grupp K."/>
            <person name="Hu G."/>
            <person name="Lee T.H."/>
            <person name="Li J."/>
            <person name="Lin L."/>
            <person name="Liu T."/>
            <person name="Marler B.S."/>
            <person name="Page J.T."/>
            <person name="Roberts A.W."/>
            <person name="Romanel E."/>
            <person name="Sanders W.S."/>
            <person name="Szadkowski E."/>
            <person name="Tan X."/>
            <person name="Tang H."/>
            <person name="Xu C."/>
            <person name="Wang J."/>
            <person name="Wang Z."/>
            <person name="Zhang D."/>
            <person name="Zhang L."/>
            <person name="Ashrafi H."/>
            <person name="Bedon F."/>
            <person name="Bowers J.E."/>
            <person name="Brubaker C.L."/>
            <person name="Chee P.W."/>
            <person name="Das S."/>
            <person name="Gingle A.R."/>
            <person name="Haigler C.H."/>
            <person name="Harker D."/>
            <person name="Hoffmann L.V."/>
            <person name="Hovav R."/>
            <person name="Jones D.C."/>
            <person name="Lemke C."/>
            <person name="Mansoor S."/>
            <person name="ur Rahman M."/>
            <person name="Rainville L.N."/>
            <person name="Rambani A."/>
            <person name="Reddy U.K."/>
            <person name="Rong J.K."/>
            <person name="Saranga Y."/>
            <person name="Scheffler B.E."/>
            <person name="Scheffler J.A."/>
            <person name="Stelly D.M."/>
            <person name="Triplett B.A."/>
            <person name="Van Deynze A."/>
            <person name="Vaslin M.F."/>
            <person name="Waghmare V.N."/>
            <person name="Walford S.A."/>
            <person name="Wright R.J."/>
            <person name="Zaki E.A."/>
            <person name="Zhang T."/>
            <person name="Dennis E.S."/>
            <person name="Mayer K.F."/>
            <person name="Peterson D.G."/>
            <person name="Rokhsar D.S."/>
            <person name="Wang X."/>
            <person name="Schmutz J."/>
        </authorList>
    </citation>
    <scope>NUCLEOTIDE SEQUENCE [LARGE SCALE GENOMIC DNA]</scope>
</reference>
<evidence type="ECO:0000313" key="2">
    <source>
        <dbReference type="Proteomes" id="UP000032304"/>
    </source>
</evidence>
<keyword evidence="2" id="KW-1185">Reference proteome</keyword>
<dbReference type="Gramene" id="KJB21323">
    <property type="protein sequence ID" value="KJB21323"/>
    <property type="gene ID" value="B456_004G1170001"/>
</dbReference>
<evidence type="ECO:0000313" key="1">
    <source>
        <dbReference type="EMBL" id="KJB21323.1"/>
    </source>
</evidence>
<gene>
    <name evidence="1" type="ORF">B456_004G1170001</name>
</gene>
<protein>
    <submittedName>
        <fullName evidence="1">Uncharacterized protein</fullName>
    </submittedName>
</protein>
<proteinExistence type="predicted"/>
<dbReference type="AlphaFoldDB" id="A0A0D2P3V7"/>